<accession>A0A1V9FDE5</accession>
<comment type="caution">
    <text evidence="1">The sequence shown here is derived from an EMBL/GenBank/DDBJ whole genome shotgun (WGS) entry which is preliminary data.</text>
</comment>
<dbReference type="AlphaFoldDB" id="A0A1V9FDE5"/>
<gene>
    <name evidence="1" type="ORF">A4R26_04345</name>
</gene>
<organism evidence="1 2">
    <name type="scientific">Niastella populi</name>
    <dbReference type="NCBI Taxonomy" id="550983"/>
    <lineage>
        <taxon>Bacteria</taxon>
        <taxon>Pseudomonadati</taxon>
        <taxon>Bacteroidota</taxon>
        <taxon>Chitinophagia</taxon>
        <taxon>Chitinophagales</taxon>
        <taxon>Chitinophagaceae</taxon>
        <taxon>Niastella</taxon>
    </lineage>
</organism>
<evidence type="ECO:0000313" key="1">
    <source>
        <dbReference type="EMBL" id="OQP56400.1"/>
    </source>
</evidence>
<dbReference type="Proteomes" id="UP000192276">
    <property type="component" value="Unassembled WGS sequence"/>
</dbReference>
<dbReference type="STRING" id="550983.A4R26_04345"/>
<dbReference type="RefSeq" id="WP_081168445.1">
    <property type="nucleotide sequence ID" value="NZ_LWBP01000199.1"/>
</dbReference>
<keyword evidence="2" id="KW-1185">Reference proteome</keyword>
<sequence>MLIEYYLRNYGKETDSSEQAKLLRNIILSGKPEPEVIAEFSHFVLSQDQLYPDTALLINGAIMAHYGSAYMGLGSDDFQLKSDLYKQFTDKFPASYELMFHYADCKLMAEGHAGEIWPILKTAMLLDKDNVRYPTSELFDLIHDSEFSFEFDMLLLEKYYPSSGKDAFDENVKEFKEKYTTKAQQDYLDRVKWKG</sequence>
<evidence type="ECO:0000313" key="2">
    <source>
        <dbReference type="Proteomes" id="UP000192276"/>
    </source>
</evidence>
<dbReference type="EMBL" id="LWBP01000199">
    <property type="protein sequence ID" value="OQP56400.1"/>
    <property type="molecule type" value="Genomic_DNA"/>
</dbReference>
<name>A0A1V9FDE5_9BACT</name>
<reference evidence="2" key="1">
    <citation type="submission" date="2016-04" db="EMBL/GenBank/DDBJ databases">
        <authorList>
            <person name="Chen L."/>
            <person name="Zhuang W."/>
            <person name="Wang G."/>
        </authorList>
    </citation>
    <scope>NUCLEOTIDE SEQUENCE [LARGE SCALE GENOMIC DNA]</scope>
    <source>
        <strain evidence="2">208</strain>
    </source>
</reference>
<proteinExistence type="predicted"/>
<protein>
    <submittedName>
        <fullName evidence="1">Uncharacterized protein</fullName>
    </submittedName>
</protein>